<sequence length="38" mass="4207">MDSVTNLRGLFQIIDNDSISTWQFAASALIPTFADAYI</sequence>
<proteinExistence type="predicted"/>
<keyword evidence="2" id="KW-1185">Reference proteome</keyword>
<reference evidence="1 2" key="1">
    <citation type="submission" date="2017-07" db="EMBL/GenBank/DDBJ databases">
        <title>Phylogenetic study on the rhizospheric bacterium Ochrobactrum sp. A44.</title>
        <authorList>
            <person name="Krzyzanowska D.M."/>
            <person name="Ossowicki A."/>
            <person name="Rajewska M."/>
            <person name="Maciag T."/>
            <person name="Kaczynski Z."/>
            <person name="Czerwicka M."/>
            <person name="Jafra S."/>
        </authorList>
    </citation>
    <scope>NUCLEOTIDE SEQUENCE [LARGE SCALE GENOMIC DNA]</scope>
    <source>
        <strain evidence="1 2">PR17</strain>
    </source>
</reference>
<evidence type="ECO:0000313" key="2">
    <source>
        <dbReference type="Proteomes" id="UP000216345"/>
    </source>
</evidence>
<protein>
    <submittedName>
        <fullName evidence="1">Uncharacterized protein</fullName>
    </submittedName>
</protein>
<comment type="caution">
    <text evidence="1">The sequence shown here is derived from an EMBL/GenBank/DDBJ whole genome shotgun (WGS) entry which is preliminary data.</text>
</comment>
<organism evidence="1 2">
    <name type="scientific">Brucella rhizosphaerae</name>
    <dbReference type="NCBI Taxonomy" id="571254"/>
    <lineage>
        <taxon>Bacteria</taxon>
        <taxon>Pseudomonadati</taxon>
        <taxon>Pseudomonadota</taxon>
        <taxon>Alphaproteobacteria</taxon>
        <taxon>Hyphomicrobiales</taxon>
        <taxon>Brucellaceae</taxon>
        <taxon>Brucella/Ochrobactrum group</taxon>
        <taxon>Brucella</taxon>
    </lineage>
</organism>
<accession>A0A256FKQ7</accession>
<name>A0A256FKQ7_9HYPH</name>
<dbReference type="AlphaFoldDB" id="A0A256FKQ7"/>
<gene>
    <name evidence="1" type="ORF">CEV32_4699</name>
</gene>
<dbReference type="EMBL" id="NNRK01000025">
    <property type="protein sequence ID" value="OYR15427.1"/>
    <property type="molecule type" value="Genomic_DNA"/>
</dbReference>
<dbReference type="Proteomes" id="UP000216345">
    <property type="component" value="Unassembled WGS sequence"/>
</dbReference>
<evidence type="ECO:0000313" key="1">
    <source>
        <dbReference type="EMBL" id="OYR15427.1"/>
    </source>
</evidence>